<evidence type="ECO:0000313" key="6">
    <source>
        <dbReference type="Proteomes" id="UP000712713"/>
    </source>
</evidence>
<feature type="domain" description="Glycosyltransferase subfamily 4-like N-terminal" evidence="4">
    <location>
        <begin position="18"/>
        <end position="196"/>
    </location>
</feature>
<accession>A0A921EQX9</accession>
<dbReference type="PANTHER" id="PTHR12526">
    <property type="entry name" value="GLYCOSYLTRANSFERASE"/>
    <property type="match status" value="1"/>
</dbReference>
<dbReference type="EMBL" id="DYZF01000221">
    <property type="protein sequence ID" value="HJE52050.1"/>
    <property type="molecule type" value="Genomic_DNA"/>
</dbReference>
<dbReference type="SUPFAM" id="SSF53756">
    <property type="entry name" value="UDP-Glycosyltransferase/glycogen phosphorylase"/>
    <property type="match status" value="1"/>
</dbReference>
<dbReference type="CDD" id="cd03794">
    <property type="entry name" value="GT4_WbuB-like"/>
    <property type="match status" value="1"/>
</dbReference>
<name>A0A921EQX9_9ACTN</name>
<dbReference type="GO" id="GO:0016757">
    <property type="term" value="F:glycosyltransferase activity"/>
    <property type="evidence" value="ECO:0007669"/>
    <property type="project" value="UniProtKB-KW"/>
</dbReference>
<dbReference type="InterPro" id="IPR001296">
    <property type="entry name" value="Glyco_trans_1"/>
</dbReference>
<evidence type="ECO:0000313" key="5">
    <source>
        <dbReference type="EMBL" id="HJE52050.1"/>
    </source>
</evidence>
<keyword evidence="1" id="KW-0328">Glycosyltransferase</keyword>
<dbReference type="Pfam" id="PF13579">
    <property type="entry name" value="Glyco_trans_4_4"/>
    <property type="match status" value="1"/>
</dbReference>
<proteinExistence type="predicted"/>
<evidence type="ECO:0000259" key="3">
    <source>
        <dbReference type="Pfam" id="PF00534"/>
    </source>
</evidence>
<comment type="caution">
    <text evidence="5">The sequence shown here is derived from an EMBL/GenBank/DDBJ whole genome shotgun (WGS) entry which is preliminary data.</text>
</comment>
<protein>
    <submittedName>
        <fullName evidence="5">Glycosyltransferase family 4 protein</fullName>
    </submittedName>
</protein>
<gene>
    <name evidence="5" type="ORF">K8V15_08770</name>
</gene>
<dbReference type="AlphaFoldDB" id="A0A921EQX9"/>
<evidence type="ECO:0000259" key="4">
    <source>
        <dbReference type="Pfam" id="PF13579"/>
    </source>
</evidence>
<dbReference type="Proteomes" id="UP000712713">
    <property type="component" value="Unassembled WGS sequence"/>
</dbReference>
<evidence type="ECO:0000256" key="2">
    <source>
        <dbReference type="ARBA" id="ARBA00022679"/>
    </source>
</evidence>
<dbReference type="Gene3D" id="3.40.50.2000">
    <property type="entry name" value="Glycogen Phosphorylase B"/>
    <property type="match status" value="2"/>
</dbReference>
<keyword evidence="2" id="KW-0808">Transferase</keyword>
<dbReference type="InterPro" id="IPR028098">
    <property type="entry name" value="Glyco_trans_4-like_N"/>
</dbReference>
<reference evidence="5" key="1">
    <citation type="journal article" date="2021" name="PeerJ">
        <title>Extensive microbial diversity within the chicken gut microbiome revealed by metagenomics and culture.</title>
        <authorList>
            <person name="Gilroy R."/>
            <person name="Ravi A."/>
            <person name="Getino M."/>
            <person name="Pursley I."/>
            <person name="Horton D.L."/>
            <person name="Alikhan N.F."/>
            <person name="Baker D."/>
            <person name="Gharbi K."/>
            <person name="Hall N."/>
            <person name="Watson M."/>
            <person name="Adriaenssens E.M."/>
            <person name="Foster-Nyarko E."/>
            <person name="Jarju S."/>
            <person name="Secka A."/>
            <person name="Antonio M."/>
            <person name="Oren A."/>
            <person name="Chaudhuri R.R."/>
            <person name="La Ragione R."/>
            <person name="Hildebrand F."/>
            <person name="Pallen M.J."/>
        </authorList>
    </citation>
    <scope>NUCLEOTIDE SEQUENCE</scope>
    <source>
        <strain evidence="5">ChiGjej3B3-7470</strain>
    </source>
</reference>
<organism evidence="5 6">
    <name type="scientific">Tessaracoccus flavescens</name>
    <dbReference type="NCBI Taxonomy" id="399497"/>
    <lineage>
        <taxon>Bacteria</taxon>
        <taxon>Bacillati</taxon>
        <taxon>Actinomycetota</taxon>
        <taxon>Actinomycetes</taxon>
        <taxon>Propionibacteriales</taxon>
        <taxon>Propionibacteriaceae</taxon>
        <taxon>Tessaracoccus</taxon>
    </lineage>
</organism>
<sequence length="394" mass="43966">MLVTQHFAPEHNPPSFRWGWLTRSFAEQGVTVDVLTAAQSRVNDAPWPTSVRVHRLRNILRGRGLATRLLNELMLAFKFVATALRLPRPDVVIVTAPPLGAMLYAKPLAALLRRPLVLEVRDAWPELLDEWPTWSDYGNGPTPRRLRDAAAQATIRVIRPWMLAARKSASLVVCTSRTYGKHLEQEGVRKVLVIPNRSATSVRFPPREFDGTLRILYLGKVGRAQLLATAVRAAAMVKEQGGSIVLRLVGGGAHLVALQRLADQLDAPVEFLTRVPLDQVPEHYEWADSLLVILRDWEAMSMTVPSKLLEMIGTDKHISASVTGEPARLVRESGAGDVVEPQSAEALAELWLRLIREPEHLRRNPADEWLGKLRDQQTLGALYVEALREAAARR</sequence>
<dbReference type="Pfam" id="PF00534">
    <property type="entry name" value="Glycos_transf_1"/>
    <property type="match status" value="1"/>
</dbReference>
<evidence type="ECO:0000256" key="1">
    <source>
        <dbReference type="ARBA" id="ARBA00022676"/>
    </source>
</evidence>
<reference evidence="5" key="2">
    <citation type="submission" date="2021-09" db="EMBL/GenBank/DDBJ databases">
        <authorList>
            <person name="Gilroy R."/>
        </authorList>
    </citation>
    <scope>NUCLEOTIDE SEQUENCE</scope>
    <source>
        <strain evidence="5">ChiGjej3B3-7470</strain>
    </source>
</reference>
<feature type="domain" description="Glycosyl transferase family 1" evidence="3">
    <location>
        <begin position="203"/>
        <end position="362"/>
    </location>
</feature>